<evidence type="ECO:0000313" key="1">
    <source>
        <dbReference type="EMBL" id="GAH42746.1"/>
    </source>
</evidence>
<sequence>MINRFQGDPAIKIEMDGATMKFIDGQPVLDQGLENAALISLFTKPGWWGNTLEQDENKKIGSNFERQRTIVDVQTINDVNDDADAALKSMKDSGLVSKFDITVTNPYTDQIYVGIIFYPPGQDAQELLLLKNGMNWINQAKNPAHERF</sequence>
<reference evidence="1" key="1">
    <citation type="journal article" date="2014" name="Front. Microbiol.">
        <title>High frequency of phylogenetically diverse reductive dehalogenase-homologous genes in deep subseafloor sedimentary metagenomes.</title>
        <authorList>
            <person name="Kawai M."/>
            <person name="Futagami T."/>
            <person name="Toyoda A."/>
            <person name="Takaki Y."/>
            <person name="Nishi S."/>
            <person name="Hori S."/>
            <person name="Arai W."/>
            <person name="Tsubouchi T."/>
            <person name="Morono Y."/>
            <person name="Uchiyama I."/>
            <person name="Ito T."/>
            <person name="Fujiyama A."/>
            <person name="Inagaki F."/>
            <person name="Takami H."/>
        </authorList>
    </citation>
    <scope>NUCLEOTIDE SEQUENCE</scope>
    <source>
        <strain evidence="1">Expedition CK06-06</strain>
    </source>
</reference>
<accession>X1FAR6</accession>
<dbReference type="Pfam" id="PF07409">
    <property type="entry name" value="GP46"/>
    <property type="match status" value="1"/>
</dbReference>
<protein>
    <submittedName>
        <fullName evidence="1">Uncharacterized protein</fullName>
    </submittedName>
</protein>
<dbReference type="AlphaFoldDB" id="X1FAR6"/>
<proteinExistence type="predicted"/>
<comment type="caution">
    <text evidence="1">The sequence shown here is derived from an EMBL/GenBank/DDBJ whole genome shotgun (WGS) entry which is preliminary data.</text>
</comment>
<gene>
    <name evidence="1" type="ORF">S03H2_14222</name>
</gene>
<dbReference type="InterPro" id="IPR010877">
    <property type="entry name" value="Phage_Mu_Gp46"/>
</dbReference>
<dbReference type="EMBL" id="BARU01007211">
    <property type="protein sequence ID" value="GAH42746.1"/>
    <property type="molecule type" value="Genomic_DNA"/>
</dbReference>
<name>X1FAR6_9ZZZZ</name>
<organism evidence="1">
    <name type="scientific">marine sediment metagenome</name>
    <dbReference type="NCBI Taxonomy" id="412755"/>
    <lineage>
        <taxon>unclassified sequences</taxon>
        <taxon>metagenomes</taxon>
        <taxon>ecological metagenomes</taxon>
    </lineage>
</organism>